<protein>
    <submittedName>
        <fullName evidence="9">Methyl-accepting chemotaxis protein</fullName>
    </submittedName>
</protein>
<dbReference type="PANTHER" id="PTHR43531:SF14">
    <property type="entry name" value="METHYL-ACCEPTING CHEMOTAXIS PROTEIN I-RELATED"/>
    <property type="match status" value="1"/>
</dbReference>
<dbReference type="CDD" id="cd06225">
    <property type="entry name" value="HAMP"/>
    <property type="match status" value="1"/>
</dbReference>
<comment type="similarity">
    <text evidence="2">Belongs to the methyl-accepting chemotaxis (MCP) protein family.</text>
</comment>
<dbReference type="PROSITE" id="PS50112">
    <property type="entry name" value="PAS"/>
    <property type="match status" value="1"/>
</dbReference>
<dbReference type="Pfam" id="PF18947">
    <property type="entry name" value="HAMP_2"/>
    <property type="match status" value="1"/>
</dbReference>
<dbReference type="SUPFAM" id="SSF58104">
    <property type="entry name" value="Methyl-accepting chemotaxis protein (MCP) signaling domain"/>
    <property type="match status" value="1"/>
</dbReference>
<dbReference type="SMART" id="SM00283">
    <property type="entry name" value="MA"/>
    <property type="match status" value="1"/>
</dbReference>
<keyword evidence="5" id="KW-1133">Transmembrane helix</keyword>
<dbReference type="InterPro" id="IPR000014">
    <property type="entry name" value="PAS"/>
</dbReference>
<keyword evidence="3" id="KW-0807">Transducer</keyword>
<dbReference type="PANTHER" id="PTHR43531">
    <property type="entry name" value="PROTEIN ICFG"/>
    <property type="match status" value="1"/>
</dbReference>
<dbReference type="InterPro" id="IPR024478">
    <property type="entry name" value="HlyB_4HB_MCP"/>
</dbReference>
<dbReference type="InterPro" id="IPR004089">
    <property type="entry name" value="MCPsignal_dom"/>
</dbReference>
<dbReference type="EMBL" id="JAPCHY010000007">
    <property type="protein sequence ID" value="MCW4472665.1"/>
    <property type="molecule type" value="Genomic_DNA"/>
</dbReference>
<feature type="region of interest" description="Disordered" evidence="4">
    <location>
        <begin position="768"/>
        <end position="792"/>
    </location>
</feature>
<evidence type="ECO:0000313" key="9">
    <source>
        <dbReference type="EMBL" id="MCW4472665.1"/>
    </source>
</evidence>
<feature type="domain" description="PAS" evidence="7">
    <location>
        <begin position="273"/>
        <end position="315"/>
    </location>
</feature>
<feature type="domain" description="HAMP" evidence="8">
    <location>
        <begin position="213"/>
        <end position="265"/>
    </location>
</feature>
<feature type="compositionally biased region" description="Low complexity" evidence="4">
    <location>
        <begin position="768"/>
        <end position="784"/>
    </location>
</feature>
<dbReference type="PROSITE" id="PS50111">
    <property type="entry name" value="CHEMOTAXIS_TRANSDUC_2"/>
    <property type="match status" value="1"/>
</dbReference>
<comment type="caution">
    <text evidence="9">The sequence shown here is derived from an EMBL/GenBank/DDBJ whole genome shotgun (WGS) entry which is preliminary data.</text>
</comment>
<dbReference type="Pfam" id="PF00672">
    <property type="entry name" value="HAMP"/>
    <property type="match status" value="1"/>
</dbReference>
<dbReference type="Pfam" id="PF12729">
    <property type="entry name" value="4HB_MCP_1"/>
    <property type="match status" value="1"/>
</dbReference>
<organism evidence="9 10">
    <name type="scientific">Xanthomonas chitinilytica</name>
    <dbReference type="NCBI Taxonomy" id="2989819"/>
    <lineage>
        <taxon>Bacteria</taxon>
        <taxon>Pseudomonadati</taxon>
        <taxon>Pseudomonadota</taxon>
        <taxon>Gammaproteobacteria</taxon>
        <taxon>Lysobacterales</taxon>
        <taxon>Lysobacteraceae</taxon>
        <taxon>Xanthomonas</taxon>
    </lineage>
</organism>
<evidence type="ECO:0000256" key="5">
    <source>
        <dbReference type="SAM" id="Phobius"/>
    </source>
</evidence>
<reference evidence="9 10" key="1">
    <citation type="submission" date="2022-10" db="EMBL/GenBank/DDBJ databases">
        <title>Xanthomonas sp. H13-6.</title>
        <authorList>
            <person name="Liu X."/>
            <person name="Deng Z."/>
            <person name="Jiang Y."/>
            <person name="Yu T."/>
            <person name="Ai J."/>
        </authorList>
    </citation>
    <scope>NUCLEOTIDE SEQUENCE [LARGE SCALE GENOMIC DNA]</scope>
    <source>
        <strain evidence="9 10">H13-6</strain>
    </source>
</reference>
<evidence type="ECO:0000256" key="4">
    <source>
        <dbReference type="SAM" id="MobiDB-lite"/>
    </source>
</evidence>
<feature type="domain" description="HAMP" evidence="8">
    <location>
        <begin position="446"/>
        <end position="490"/>
    </location>
</feature>
<accession>A0ABT3JVZ9</accession>
<dbReference type="SUPFAM" id="SSF158472">
    <property type="entry name" value="HAMP domain-like"/>
    <property type="match status" value="1"/>
</dbReference>
<dbReference type="InterPro" id="IPR003660">
    <property type="entry name" value="HAMP_dom"/>
</dbReference>
<evidence type="ECO:0000313" key="10">
    <source>
        <dbReference type="Proteomes" id="UP001209922"/>
    </source>
</evidence>
<feature type="domain" description="Methyl-accepting transducer" evidence="6">
    <location>
        <begin position="495"/>
        <end position="724"/>
    </location>
</feature>
<keyword evidence="5" id="KW-0472">Membrane</keyword>
<dbReference type="Proteomes" id="UP001209922">
    <property type="component" value="Unassembled WGS sequence"/>
</dbReference>
<dbReference type="Gene3D" id="3.30.450.20">
    <property type="entry name" value="PAS domain"/>
    <property type="match status" value="1"/>
</dbReference>
<dbReference type="SMART" id="SM00304">
    <property type="entry name" value="HAMP"/>
    <property type="match status" value="2"/>
</dbReference>
<dbReference type="Gene3D" id="1.10.287.950">
    <property type="entry name" value="Methyl-accepting chemotaxis protein"/>
    <property type="match status" value="1"/>
</dbReference>
<name>A0ABT3JVZ9_9XANT</name>
<dbReference type="Gene3D" id="6.10.340.10">
    <property type="match status" value="1"/>
</dbReference>
<evidence type="ECO:0000256" key="1">
    <source>
        <dbReference type="ARBA" id="ARBA00022481"/>
    </source>
</evidence>
<gene>
    <name evidence="9" type="ORF">OK345_09120</name>
</gene>
<evidence type="ECO:0000259" key="6">
    <source>
        <dbReference type="PROSITE" id="PS50111"/>
    </source>
</evidence>
<evidence type="ECO:0000259" key="8">
    <source>
        <dbReference type="PROSITE" id="PS50885"/>
    </source>
</evidence>
<evidence type="ECO:0000256" key="2">
    <source>
        <dbReference type="ARBA" id="ARBA00029447"/>
    </source>
</evidence>
<dbReference type="Pfam" id="PF13188">
    <property type="entry name" value="PAS_8"/>
    <property type="match status" value="1"/>
</dbReference>
<keyword evidence="1" id="KW-0488">Methylation</keyword>
<dbReference type="SUPFAM" id="SSF55785">
    <property type="entry name" value="PYP-like sensor domain (PAS domain)"/>
    <property type="match status" value="1"/>
</dbReference>
<dbReference type="InterPro" id="IPR051310">
    <property type="entry name" value="MCP_chemotaxis"/>
</dbReference>
<evidence type="ECO:0000259" key="7">
    <source>
        <dbReference type="PROSITE" id="PS50112"/>
    </source>
</evidence>
<keyword evidence="10" id="KW-1185">Reference proteome</keyword>
<dbReference type="CDD" id="cd11386">
    <property type="entry name" value="MCP_signal"/>
    <property type="match status" value="1"/>
</dbReference>
<dbReference type="Pfam" id="PF00015">
    <property type="entry name" value="MCPsignal"/>
    <property type="match status" value="1"/>
</dbReference>
<sequence length="792" mass="84323">MQWINNLKLMPKLMLTFGVVLFVMLVQGIVAYRGLGSLNAVTTDLSQVRMESMLTAGELRGLVGEYRNVAYQGLIRASDDVKADAKKQSVELREKIDTAIAEYPKLIDDAQQRKLFDAFVADWKEALVSYDSVVELQELDLPDDAIDTFVGETRTLHREAANSLATLIADDNRRAHEAGDTAAATYSSSSLLMLVALLVGAASGLVLVWLFARSLVGSMRGAVATANEVASGKLDGHIDVSRADEVGELLRAMQHMQHDLRERIERDEKIAQENLRIRTALDYSSTGVYITDPKLDIVYANRALQNLLGGYADEVAKSLPEFDPATPLVGKPVTYLEIGGQVDNALVATLERDGNVRRELQLGDVQVAQSISIIRDAEGAPVGNVVEWRDRTAEAQVEQEVARVIRSAAAGDLSERIDAEGKEGFFLQLAQQLNSLLDANASSIEQISALLSALSHGDLTVRMHGDFQGVFAQMRDDANATAEQLTGIVSRIKQSSVSINSAAGEIASGNADLSRRTEQQAANLEETAASMEELTSTVRQNAESARQANQLAIGAASVASQGGEVVSQVVTTMSTIEASSKKIADIISVIDGIAFQTNILALNAAVEAARAGEQGRGFAVVASEVRTLAQRSAGAAKEIKGLIDDSVGKVSDGSALVRKAGTTMSEIVSSVQRVTDIMAEISAASQEQSAGIEQVNQTITQMDETTQQNAALVEEATAAARAMEEQAVNLANEVAVFRLDEDAVSADAVAPPSLQAAPRPIAVAAASPAAAPRAKAPRAAAVEAADSDWQEF</sequence>
<evidence type="ECO:0000256" key="3">
    <source>
        <dbReference type="PROSITE-ProRule" id="PRU00284"/>
    </source>
</evidence>
<keyword evidence="5" id="KW-0812">Transmembrane</keyword>
<dbReference type="PROSITE" id="PS50885">
    <property type="entry name" value="HAMP"/>
    <property type="match status" value="3"/>
</dbReference>
<feature type="transmembrane region" description="Helical" evidence="5">
    <location>
        <begin position="191"/>
        <end position="212"/>
    </location>
</feature>
<proteinExistence type="inferred from homology"/>
<dbReference type="InterPro" id="IPR035965">
    <property type="entry name" value="PAS-like_dom_sf"/>
</dbReference>
<feature type="domain" description="HAMP" evidence="8">
    <location>
        <begin position="399"/>
        <end position="445"/>
    </location>
</feature>
<dbReference type="RefSeq" id="WP_265127652.1">
    <property type="nucleotide sequence ID" value="NZ_JAPCHY010000007.1"/>
</dbReference>